<dbReference type="RefSeq" id="XP_007503129.1">
    <property type="nucleotide sequence ID" value="XM_007503067.3"/>
</dbReference>
<dbReference type="PROSITE" id="PS01010">
    <property type="entry name" value="CRISP_2"/>
    <property type="match status" value="1"/>
</dbReference>
<dbReference type="InterPro" id="IPR018244">
    <property type="entry name" value="Allrgn_V5/Tpx1_CS"/>
</dbReference>
<dbReference type="PRINTS" id="PR00838">
    <property type="entry name" value="V5ALLERGEN"/>
</dbReference>
<dbReference type="SMART" id="SM00198">
    <property type="entry name" value="SCP"/>
    <property type="match status" value="1"/>
</dbReference>
<dbReference type="SUPFAM" id="SSF55797">
    <property type="entry name" value="PR-1-like"/>
    <property type="match status" value="1"/>
</dbReference>
<dbReference type="PANTHER" id="PTHR10334">
    <property type="entry name" value="CYSTEINE-RICH SECRETORY PROTEIN-RELATED"/>
    <property type="match status" value="1"/>
</dbReference>
<dbReference type="Ensembl" id="ENSMODT00000072037.1">
    <property type="protein sequence ID" value="ENSMODP00000047145.1"/>
    <property type="gene ID" value="ENSMODG00000043532.1"/>
</dbReference>
<keyword evidence="2" id="KW-0472">Membrane</keyword>
<reference evidence="4" key="3">
    <citation type="submission" date="2025-09" db="UniProtKB">
        <authorList>
            <consortium name="Ensembl"/>
        </authorList>
    </citation>
    <scope>IDENTIFICATION</scope>
</reference>
<keyword evidence="2" id="KW-1133">Transmembrane helix</keyword>
<protein>
    <submittedName>
        <fullName evidence="4">GLIPR1 like 1</fullName>
    </submittedName>
</protein>
<dbReference type="InterPro" id="IPR014044">
    <property type="entry name" value="CAP_dom"/>
</dbReference>
<dbReference type="OMA" id="PPWEFRI"/>
<comment type="similarity">
    <text evidence="1">Belongs to the CRISP family.</text>
</comment>
<keyword evidence="5" id="KW-1185">Reference proteome</keyword>
<dbReference type="GeneID" id="100017609"/>
<sequence>MFQSPPEGSQGLEPQPKEPAMILDQRFPWMWVLGLGLLATGASPEQIYTPPVTDPNFIEECVSIHNELREHVSPEGADLKYVTWDTALAKTARAWSKRCIFRHNSYIGKKHACHPYFKNVGENLWMGDLTKYVPKMAVTAWYNEGKHFDIGNNACSGVCGHFTQVVWAETYKIGCALRLCPNLGKDIAIFVCNYAPPGNLVGRKPYTQGNSCTGCAKGDICENRQCRNSTREEISSYPYWNPSWEFPRRINCNLFCQTYVIIRLVGLAGSVLCVFVLQIIYPGMHLEPNL</sequence>
<dbReference type="InterPro" id="IPR001283">
    <property type="entry name" value="CRISP-related"/>
</dbReference>
<evidence type="ECO:0000313" key="5">
    <source>
        <dbReference type="Proteomes" id="UP000002280"/>
    </source>
</evidence>
<dbReference type="GeneTree" id="ENSGT00940000162357"/>
<name>A0A5F8GHY5_MONDO</name>
<evidence type="ECO:0000256" key="2">
    <source>
        <dbReference type="SAM" id="Phobius"/>
    </source>
</evidence>
<dbReference type="Proteomes" id="UP000002280">
    <property type="component" value="Chromosome 8"/>
</dbReference>
<dbReference type="KEGG" id="mdo:100017609"/>
<dbReference type="InterPro" id="IPR002413">
    <property type="entry name" value="V5_allergen-like"/>
</dbReference>
<evidence type="ECO:0000259" key="3">
    <source>
        <dbReference type="SMART" id="SM00198"/>
    </source>
</evidence>
<dbReference type="PROSITE" id="PS01009">
    <property type="entry name" value="CRISP_1"/>
    <property type="match status" value="1"/>
</dbReference>
<dbReference type="Bgee" id="ENSMODG00000043532">
    <property type="expression patterns" value="Expressed in testis and 9 other cell types or tissues"/>
</dbReference>
<dbReference type="InParanoid" id="A0A5F8GHY5"/>
<feature type="domain" description="SCP" evidence="3">
    <location>
        <begin position="56"/>
        <end position="202"/>
    </location>
</feature>
<dbReference type="Gene3D" id="3.40.33.10">
    <property type="entry name" value="CAP"/>
    <property type="match status" value="1"/>
</dbReference>
<dbReference type="InterPro" id="IPR035940">
    <property type="entry name" value="CAP_sf"/>
</dbReference>
<proteinExistence type="inferred from homology"/>
<gene>
    <name evidence="4" type="primary">LOC100017609</name>
</gene>
<reference evidence="4 5" key="1">
    <citation type="journal article" date="2007" name="Nature">
        <title>Genome of the marsupial Monodelphis domestica reveals innovation in non-coding sequences.</title>
        <authorList>
            <person name="Mikkelsen T.S."/>
            <person name="Wakefield M.J."/>
            <person name="Aken B."/>
            <person name="Amemiya C.T."/>
            <person name="Chang J.L."/>
            <person name="Duke S."/>
            <person name="Garber M."/>
            <person name="Gentles A.J."/>
            <person name="Goodstadt L."/>
            <person name="Heger A."/>
            <person name="Jurka J."/>
            <person name="Kamal M."/>
            <person name="Mauceli E."/>
            <person name="Searle S.M."/>
            <person name="Sharpe T."/>
            <person name="Baker M.L."/>
            <person name="Batzer M.A."/>
            <person name="Benos P.V."/>
            <person name="Belov K."/>
            <person name="Clamp M."/>
            <person name="Cook A."/>
            <person name="Cuff J."/>
            <person name="Das R."/>
            <person name="Davidow L."/>
            <person name="Deakin J.E."/>
            <person name="Fazzari M.J."/>
            <person name="Glass J.L."/>
            <person name="Grabherr M."/>
            <person name="Greally J.M."/>
            <person name="Gu W."/>
            <person name="Hore T.A."/>
            <person name="Huttley G.A."/>
            <person name="Kleber M."/>
            <person name="Jirtle R.L."/>
            <person name="Koina E."/>
            <person name="Lee J.T."/>
            <person name="Mahony S."/>
            <person name="Marra M.A."/>
            <person name="Miller R.D."/>
            <person name="Nicholls R.D."/>
            <person name="Oda M."/>
            <person name="Papenfuss A.T."/>
            <person name="Parra Z.E."/>
            <person name="Pollock D.D."/>
            <person name="Ray D.A."/>
            <person name="Schein J.E."/>
            <person name="Speed T.P."/>
            <person name="Thompson K."/>
            <person name="VandeBerg J.L."/>
            <person name="Wade C.M."/>
            <person name="Walker J.A."/>
            <person name="Waters P.D."/>
            <person name="Webber C."/>
            <person name="Weidman J.R."/>
            <person name="Xie X."/>
            <person name="Zody M.C."/>
            <person name="Baldwin J."/>
            <person name="Abdouelleil A."/>
            <person name="Abdulkadir J."/>
            <person name="Abebe A."/>
            <person name="Abera B."/>
            <person name="Abreu J."/>
            <person name="Acer S.C."/>
            <person name="Aftuck L."/>
            <person name="Alexander A."/>
            <person name="An P."/>
            <person name="Anderson E."/>
            <person name="Anderson S."/>
            <person name="Arachi H."/>
            <person name="Azer M."/>
            <person name="Bachantsang P."/>
            <person name="Barry A."/>
            <person name="Bayul T."/>
            <person name="Berlin A."/>
            <person name="Bessette D."/>
            <person name="Bloom T."/>
            <person name="Bloom T."/>
            <person name="Boguslavskiy L."/>
            <person name="Bonnet C."/>
            <person name="Boukhgalter B."/>
            <person name="Bourzgui I."/>
            <person name="Brown A."/>
            <person name="Cahill P."/>
            <person name="Channer S."/>
            <person name="Cheshatsang Y."/>
            <person name="Chuda L."/>
            <person name="Citroen M."/>
            <person name="Collymore A."/>
            <person name="Cooke P."/>
            <person name="Costello M."/>
            <person name="D'Aco K."/>
            <person name="Daza R."/>
            <person name="De Haan G."/>
            <person name="DeGray S."/>
            <person name="DeMaso C."/>
            <person name="Dhargay N."/>
            <person name="Dooley K."/>
            <person name="Dooley E."/>
            <person name="Doricent M."/>
            <person name="Dorje P."/>
            <person name="Dorjee K."/>
            <person name="Dupes A."/>
            <person name="Elong R."/>
            <person name="Falk J."/>
            <person name="Farina A."/>
            <person name="Faro S."/>
            <person name="Ferguson D."/>
            <person name="Fisher S."/>
            <person name="Foley C.D."/>
            <person name="Franke A."/>
            <person name="Friedrich D."/>
            <person name="Gadbois L."/>
            <person name="Gearin G."/>
            <person name="Gearin C.R."/>
            <person name="Giannoukos G."/>
            <person name="Goode T."/>
            <person name="Graham J."/>
            <person name="Grandbois E."/>
            <person name="Grewal S."/>
            <person name="Gyaltsen K."/>
            <person name="Hafez N."/>
            <person name="Hagos B."/>
            <person name="Hall J."/>
            <person name="Henson C."/>
            <person name="Hollinger A."/>
            <person name="Honan T."/>
            <person name="Huard M.D."/>
            <person name="Hughes L."/>
            <person name="Hurhula B."/>
            <person name="Husby M.E."/>
            <person name="Kamat A."/>
            <person name="Kanga B."/>
            <person name="Kashin S."/>
            <person name="Khazanovich D."/>
            <person name="Kisner P."/>
            <person name="Lance K."/>
            <person name="Lara M."/>
            <person name="Lee W."/>
            <person name="Lennon N."/>
            <person name="Letendre F."/>
            <person name="LeVine R."/>
            <person name="Lipovsky A."/>
            <person name="Liu X."/>
            <person name="Liu J."/>
            <person name="Liu S."/>
            <person name="Lokyitsang T."/>
            <person name="Lokyitsang Y."/>
            <person name="Lubonja R."/>
            <person name="Lui A."/>
            <person name="MacDonald P."/>
            <person name="Magnisalis V."/>
            <person name="Maru K."/>
            <person name="Matthews C."/>
            <person name="McCusker W."/>
            <person name="McDonough S."/>
            <person name="Mehta T."/>
            <person name="Meldrim J."/>
            <person name="Meneus L."/>
            <person name="Mihai O."/>
            <person name="Mihalev A."/>
            <person name="Mihova T."/>
            <person name="Mittelman R."/>
            <person name="Mlenga V."/>
            <person name="Montmayeur A."/>
            <person name="Mulrain L."/>
            <person name="Navidi A."/>
            <person name="Naylor J."/>
            <person name="Negash T."/>
            <person name="Nguyen T."/>
            <person name="Nguyen N."/>
            <person name="Nicol R."/>
            <person name="Norbu C."/>
            <person name="Norbu N."/>
            <person name="Novod N."/>
            <person name="O'Neill B."/>
            <person name="Osman S."/>
            <person name="Markiewicz E."/>
            <person name="Oyono O.L."/>
            <person name="Patti C."/>
            <person name="Phunkhang P."/>
            <person name="Pierre F."/>
            <person name="Priest M."/>
            <person name="Raghuraman S."/>
            <person name="Rege F."/>
            <person name="Reyes R."/>
            <person name="Rise C."/>
            <person name="Rogov P."/>
            <person name="Ross K."/>
            <person name="Ryan E."/>
            <person name="Settipalli S."/>
            <person name="Shea T."/>
            <person name="Sherpa N."/>
            <person name="Shi L."/>
            <person name="Shih D."/>
            <person name="Sparrow T."/>
            <person name="Spaulding J."/>
            <person name="Stalker J."/>
            <person name="Stange-Thomann N."/>
            <person name="Stavropoulos S."/>
            <person name="Stone C."/>
            <person name="Strader C."/>
            <person name="Tesfaye S."/>
            <person name="Thomson T."/>
            <person name="Thoulutsang Y."/>
            <person name="Thoulutsang D."/>
            <person name="Topham K."/>
            <person name="Topping I."/>
            <person name="Tsamla T."/>
            <person name="Vassiliev H."/>
            <person name="Vo A."/>
            <person name="Wangchuk T."/>
            <person name="Wangdi T."/>
            <person name="Weiand M."/>
            <person name="Wilkinson J."/>
            <person name="Wilson A."/>
            <person name="Yadav S."/>
            <person name="Young G."/>
            <person name="Yu Q."/>
            <person name="Zembek L."/>
            <person name="Zhong D."/>
            <person name="Zimmer A."/>
            <person name="Zwirko Z."/>
            <person name="Jaffe D.B."/>
            <person name="Alvarez P."/>
            <person name="Brockman W."/>
            <person name="Butler J."/>
            <person name="Chin C."/>
            <person name="Gnerre S."/>
            <person name="MacCallum I."/>
            <person name="Graves J.A."/>
            <person name="Ponting C.P."/>
            <person name="Breen M."/>
            <person name="Samollow P.B."/>
            <person name="Lander E.S."/>
            <person name="Lindblad-Toh K."/>
        </authorList>
    </citation>
    <scope>NUCLEOTIDE SEQUENCE [LARGE SCALE GENOMIC DNA]</scope>
</reference>
<organism evidence="4 5">
    <name type="scientific">Monodelphis domestica</name>
    <name type="common">Gray short-tailed opossum</name>
    <dbReference type="NCBI Taxonomy" id="13616"/>
    <lineage>
        <taxon>Eukaryota</taxon>
        <taxon>Metazoa</taxon>
        <taxon>Chordata</taxon>
        <taxon>Craniata</taxon>
        <taxon>Vertebrata</taxon>
        <taxon>Euteleostomi</taxon>
        <taxon>Mammalia</taxon>
        <taxon>Metatheria</taxon>
        <taxon>Didelphimorphia</taxon>
        <taxon>Didelphidae</taxon>
        <taxon>Monodelphis</taxon>
    </lineage>
</organism>
<dbReference type="FunCoup" id="A0A5F8GHY5">
    <property type="interactions" value="1"/>
</dbReference>
<accession>A0A5F8GHY5</accession>
<dbReference type="STRING" id="13616.ENSMODP00000047145"/>
<dbReference type="GO" id="GO:0005615">
    <property type="term" value="C:extracellular space"/>
    <property type="evidence" value="ECO:0000318"/>
    <property type="project" value="GO_Central"/>
</dbReference>
<dbReference type="OrthoDB" id="43654at2759"/>
<evidence type="ECO:0000256" key="1">
    <source>
        <dbReference type="ARBA" id="ARBA00009923"/>
    </source>
</evidence>
<keyword evidence="2" id="KW-0812">Transmembrane</keyword>
<reference evidence="4" key="2">
    <citation type="submission" date="2025-08" db="UniProtKB">
        <authorList>
            <consortium name="Ensembl"/>
        </authorList>
    </citation>
    <scope>IDENTIFICATION</scope>
</reference>
<dbReference type="Pfam" id="PF00188">
    <property type="entry name" value="CAP"/>
    <property type="match status" value="1"/>
</dbReference>
<dbReference type="PRINTS" id="PR00837">
    <property type="entry name" value="V5TPXLIKE"/>
</dbReference>
<dbReference type="AlphaFoldDB" id="A0A5F8GHY5"/>
<evidence type="ECO:0000313" key="4">
    <source>
        <dbReference type="Ensembl" id="ENSMODP00000047145.1"/>
    </source>
</evidence>
<feature type="transmembrane region" description="Helical" evidence="2">
    <location>
        <begin position="260"/>
        <end position="281"/>
    </location>
</feature>